<keyword evidence="2" id="KW-0808">Transferase</keyword>
<dbReference type="Gene3D" id="3.90.1150.10">
    <property type="entry name" value="Aspartate Aminotransferase, domain 1"/>
    <property type="match status" value="1"/>
</dbReference>
<proteinExistence type="predicted"/>
<dbReference type="InterPro" id="IPR050087">
    <property type="entry name" value="AON_synthase_class-II"/>
</dbReference>
<accession>A0A381TFX5</accession>
<evidence type="ECO:0000256" key="2">
    <source>
        <dbReference type="ARBA" id="ARBA00022679"/>
    </source>
</evidence>
<name>A0A381TFX5_9ZZZZ</name>
<keyword evidence="3" id="KW-0663">Pyridoxal phosphate</keyword>
<sequence>MTKPFSLINELENQDTDPAHLKRNKIVSLLKKKFDFENSHLKPPNGKEKGILAKCFGYLAPDQAKELGIYPYFKEIEEIDGSRVVIDGKEAISVSTNNYLGLAQEPRVIEAARLALEKFGIGCTGSRFLNGTFNLHTNLEREISSFLNREDTIVMSTGFQANQGTISCLLGRKDVAFSDRENHASIYEGCAIAPGKTIRYQHNDMDHLEYCLKKHSDVEGKIILTDTVFSMSGDIANLPVIVKLAKDYGATVMIDEAHGLGIIGEQGRGVASYYNLENEIDLYMGTFSKSLGSIGGFISSKSKITEYIRHKASAFIFTAALPPASVAGVTEGLNIMISEPERINRLRENTAFIKRGFFDMGFQVNNNSIPIVPITIGEEALTLYLNRLLFDEGIFAGVAVSPVVPPLNAMIRTSYTSAHKREDLEKVLGTFKKLGAKLGVIPKG</sequence>
<evidence type="ECO:0000256" key="3">
    <source>
        <dbReference type="ARBA" id="ARBA00022898"/>
    </source>
</evidence>
<feature type="domain" description="Aminotransferase class I/classII large" evidence="4">
    <location>
        <begin position="91"/>
        <end position="429"/>
    </location>
</feature>
<gene>
    <name evidence="5" type="ORF">METZ01_LOCUS66501</name>
</gene>
<dbReference type="PROSITE" id="PS00599">
    <property type="entry name" value="AA_TRANSFER_CLASS_2"/>
    <property type="match status" value="1"/>
</dbReference>
<dbReference type="GO" id="GO:0016740">
    <property type="term" value="F:transferase activity"/>
    <property type="evidence" value="ECO:0007669"/>
    <property type="project" value="UniProtKB-KW"/>
</dbReference>
<dbReference type="InterPro" id="IPR001917">
    <property type="entry name" value="Aminotrans_II_pyridoxalP_BS"/>
</dbReference>
<dbReference type="PANTHER" id="PTHR13693:SF3">
    <property type="entry name" value="LD36009P"/>
    <property type="match status" value="1"/>
</dbReference>
<dbReference type="Pfam" id="PF00155">
    <property type="entry name" value="Aminotran_1_2"/>
    <property type="match status" value="1"/>
</dbReference>
<dbReference type="InterPro" id="IPR004839">
    <property type="entry name" value="Aminotransferase_I/II_large"/>
</dbReference>
<reference evidence="5" key="1">
    <citation type="submission" date="2018-05" db="EMBL/GenBank/DDBJ databases">
        <authorList>
            <person name="Lanie J.A."/>
            <person name="Ng W.-L."/>
            <person name="Kazmierczak K.M."/>
            <person name="Andrzejewski T.M."/>
            <person name="Davidsen T.M."/>
            <person name="Wayne K.J."/>
            <person name="Tettelin H."/>
            <person name="Glass J.I."/>
            <person name="Rusch D."/>
            <person name="Podicherti R."/>
            <person name="Tsui H.-C.T."/>
            <person name="Winkler M.E."/>
        </authorList>
    </citation>
    <scope>NUCLEOTIDE SEQUENCE</scope>
</reference>
<evidence type="ECO:0000259" key="4">
    <source>
        <dbReference type="Pfam" id="PF00155"/>
    </source>
</evidence>
<dbReference type="CDD" id="cd06454">
    <property type="entry name" value="KBL_like"/>
    <property type="match status" value="1"/>
</dbReference>
<dbReference type="AlphaFoldDB" id="A0A381TFX5"/>
<evidence type="ECO:0000256" key="1">
    <source>
        <dbReference type="ARBA" id="ARBA00001933"/>
    </source>
</evidence>
<dbReference type="InterPro" id="IPR015422">
    <property type="entry name" value="PyrdxlP-dep_Trfase_small"/>
</dbReference>
<evidence type="ECO:0000313" key="5">
    <source>
        <dbReference type="EMBL" id="SVA13647.1"/>
    </source>
</evidence>
<protein>
    <recommendedName>
        <fullName evidence="4">Aminotransferase class I/classII large domain-containing protein</fullName>
    </recommendedName>
</protein>
<comment type="cofactor">
    <cofactor evidence="1">
        <name>pyridoxal 5'-phosphate</name>
        <dbReference type="ChEBI" id="CHEBI:597326"/>
    </cofactor>
</comment>
<dbReference type="SUPFAM" id="SSF53383">
    <property type="entry name" value="PLP-dependent transferases"/>
    <property type="match status" value="1"/>
</dbReference>
<dbReference type="PANTHER" id="PTHR13693">
    <property type="entry name" value="CLASS II AMINOTRANSFERASE/8-AMINO-7-OXONONANOATE SYNTHASE"/>
    <property type="match status" value="1"/>
</dbReference>
<dbReference type="GO" id="GO:0030170">
    <property type="term" value="F:pyridoxal phosphate binding"/>
    <property type="evidence" value="ECO:0007669"/>
    <property type="project" value="InterPro"/>
</dbReference>
<dbReference type="InterPro" id="IPR015424">
    <property type="entry name" value="PyrdxlP-dep_Trfase"/>
</dbReference>
<dbReference type="EMBL" id="UINC01004347">
    <property type="protein sequence ID" value="SVA13647.1"/>
    <property type="molecule type" value="Genomic_DNA"/>
</dbReference>
<dbReference type="InterPro" id="IPR015421">
    <property type="entry name" value="PyrdxlP-dep_Trfase_major"/>
</dbReference>
<dbReference type="Gene3D" id="3.40.640.10">
    <property type="entry name" value="Type I PLP-dependent aspartate aminotransferase-like (Major domain)"/>
    <property type="match status" value="1"/>
</dbReference>
<organism evidence="5">
    <name type="scientific">marine metagenome</name>
    <dbReference type="NCBI Taxonomy" id="408172"/>
    <lineage>
        <taxon>unclassified sequences</taxon>
        <taxon>metagenomes</taxon>
        <taxon>ecological metagenomes</taxon>
    </lineage>
</organism>